<reference evidence="1 2" key="1">
    <citation type="submission" date="2024-01" db="EMBL/GenBank/DDBJ databases">
        <title>Genome insights into Plantactinospora veratri sp. nov.</title>
        <authorList>
            <person name="Wang L."/>
        </authorList>
    </citation>
    <scope>NUCLEOTIDE SEQUENCE [LARGE SCALE GENOMIC DNA]</scope>
    <source>
        <strain evidence="1 2">NEAU-FHS4</strain>
    </source>
</reference>
<evidence type="ECO:0000313" key="1">
    <source>
        <dbReference type="EMBL" id="MEE6311186.1"/>
    </source>
</evidence>
<proteinExistence type="predicted"/>
<protein>
    <submittedName>
        <fullName evidence="1">Uncharacterized protein</fullName>
    </submittedName>
</protein>
<accession>A0ABU7SMJ5</accession>
<keyword evidence="2" id="KW-1185">Reference proteome</keyword>
<dbReference type="Proteomes" id="UP001339911">
    <property type="component" value="Unassembled WGS sequence"/>
</dbReference>
<dbReference type="RefSeq" id="WP_331211194.1">
    <property type="nucleotide sequence ID" value="NZ_JAZGQL010000032.1"/>
</dbReference>
<organism evidence="1 2">
    <name type="scientific">Plantactinospora veratri</name>
    <dbReference type="NCBI Taxonomy" id="1436122"/>
    <lineage>
        <taxon>Bacteria</taxon>
        <taxon>Bacillati</taxon>
        <taxon>Actinomycetota</taxon>
        <taxon>Actinomycetes</taxon>
        <taxon>Micromonosporales</taxon>
        <taxon>Micromonosporaceae</taxon>
        <taxon>Plantactinospora</taxon>
    </lineage>
</organism>
<dbReference type="EMBL" id="JAZGQL010000032">
    <property type="protein sequence ID" value="MEE6311186.1"/>
    <property type="molecule type" value="Genomic_DNA"/>
</dbReference>
<sequence length="64" mass="7080">MRASRDWWTEPLGYLPEVVLLRLRTADGQGDARQVLDPTTGAVNTGTELPARARAAEFVWPRGS</sequence>
<name>A0ABU7SMJ5_9ACTN</name>
<gene>
    <name evidence="1" type="ORF">V1634_30580</name>
</gene>
<comment type="caution">
    <text evidence="1">The sequence shown here is derived from an EMBL/GenBank/DDBJ whole genome shotgun (WGS) entry which is preliminary data.</text>
</comment>
<evidence type="ECO:0000313" key="2">
    <source>
        <dbReference type="Proteomes" id="UP001339911"/>
    </source>
</evidence>